<sequence length="61" mass="7174">MKKYLKFIEAYYDADTEAAEQRSKEISNDIEGPAPKFKPIPTQQLKKNKKRAMKQLNKLFI</sequence>
<protein>
    <recommendedName>
        <fullName evidence="4">YqzE family protein</fullName>
    </recommendedName>
</protein>
<dbReference type="EMBL" id="JBEPSB010000024">
    <property type="protein sequence ID" value="MET4562695.1"/>
    <property type="molecule type" value="Genomic_DNA"/>
</dbReference>
<gene>
    <name evidence="2" type="ORF">ABIA69_003886</name>
</gene>
<accession>A0ABV2PP06</accession>
<evidence type="ECO:0000313" key="3">
    <source>
        <dbReference type="Proteomes" id="UP001549363"/>
    </source>
</evidence>
<proteinExistence type="predicted"/>
<evidence type="ECO:0000256" key="1">
    <source>
        <dbReference type="SAM" id="MobiDB-lite"/>
    </source>
</evidence>
<dbReference type="RefSeq" id="WP_354472661.1">
    <property type="nucleotide sequence ID" value="NZ_JBEPSB010000024.1"/>
</dbReference>
<keyword evidence="3" id="KW-1185">Reference proteome</keyword>
<organism evidence="2 3">
    <name type="scientific">Lysinibacillus parviboronicapiens</name>
    <dbReference type="NCBI Taxonomy" id="436516"/>
    <lineage>
        <taxon>Bacteria</taxon>
        <taxon>Bacillati</taxon>
        <taxon>Bacillota</taxon>
        <taxon>Bacilli</taxon>
        <taxon>Bacillales</taxon>
        <taxon>Bacillaceae</taxon>
        <taxon>Lysinibacillus</taxon>
    </lineage>
</organism>
<dbReference type="Proteomes" id="UP001549363">
    <property type="component" value="Unassembled WGS sequence"/>
</dbReference>
<evidence type="ECO:0008006" key="4">
    <source>
        <dbReference type="Google" id="ProtNLM"/>
    </source>
</evidence>
<feature type="region of interest" description="Disordered" evidence="1">
    <location>
        <begin position="29"/>
        <end position="48"/>
    </location>
</feature>
<comment type="caution">
    <text evidence="2">The sequence shown here is derived from an EMBL/GenBank/DDBJ whole genome shotgun (WGS) entry which is preliminary data.</text>
</comment>
<evidence type="ECO:0000313" key="2">
    <source>
        <dbReference type="EMBL" id="MET4562695.1"/>
    </source>
</evidence>
<reference evidence="2 3" key="1">
    <citation type="submission" date="2024-06" db="EMBL/GenBank/DDBJ databases">
        <title>Sorghum-associated microbial communities from plants grown in Nebraska, USA.</title>
        <authorList>
            <person name="Schachtman D."/>
        </authorList>
    </citation>
    <scope>NUCLEOTIDE SEQUENCE [LARGE SCALE GENOMIC DNA]</scope>
    <source>
        <strain evidence="2 3">736</strain>
    </source>
</reference>
<name>A0ABV2PP06_9BACI</name>